<keyword evidence="3 5" id="KW-0131">Cell cycle</keyword>
<keyword evidence="2 5" id="KW-0717">Septation</keyword>
<keyword evidence="8" id="KW-1185">Reference proteome</keyword>
<feature type="region of interest" description="Disordered" evidence="6">
    <location>
        <begin position="18"/>
        <end position="57"/>
    </location>
</feature>
<dbReference type="Pfam" id="PF04472">
    <property type="entry name" value="SepF"/>
    <property type="match status" value="1"/>
</dbReference>
<name>A0A4S8PG33_9ACTN</name>
<dbReference type="InterPro" id="IPR007561">
    <property type="entry name" value="Cell_div_SepF/SepF-rel"/>
</dbReference>
<dbReference type="InterPro" id="IPR038594">
    <property type="entry name" value="SepF-like_sf"/>
</dbReference>
<accession>A0A4S8PG33</accession>
<evidence type="ECO:0000256" key="1">
    <source>
        <dbReference type="ARBA" id="ARBA00022618"/>
    </source>
</evidence>
<dbReference type="GO" id="GO:0000917">
    <property type="term" value="P:division septum assembly"/>
    <property type="evidence" value="ECO:0007669"/>
    <property type="project" value="UniProtKB-KW"/>
</dbReference>
<dbReference type="PANTHER" id="PTHR35798:SF1">
    <property type="entry name" value="CELL DIVISION PROTEIN SEPF"/>
    <property type="match status" value="1"/>
</dbReference>
<dbReference type="PANTHER" id="PTHR35798">
    <property type="entry name" value="CELL DIVISION PROTEIN SEPF"/>
    <property type="match status" value="1"/>
</dbReference>
<dbReference type="GO" id="GO:0043093">
    <property type="term" value="P:FtsZ-dependent cytokinesis"/>
    <property type="evidence" value="ECO:0007669"/>
    <property type="project" value="UniProtKB-UniRule"/>
</dbReference>
<comment type="similarity">
    <text evidence="5">Belongs to the SepF family.</text>
</comment>
<dbReference type="HAMAP" id="MF_01197">
    <property type="entry name" value="SepF"/>
    <property type="match status" value="1"/>
</dbReference>
<comment type="caution">
    <text evidence="7">The sequence shown here is derived from an EMBL/GenBank/DDBJ whole genome shotgun (WGS) entry which is preliminary data.</text>
</comment>
<organism evidence="7 8">
    <name type="scientific">Glycomyces paridis</name>
    <dbReference type="NCBI Taxonomy" id="2126555"/>
    <lineage>
        <taxon>Bacteria</taxon>
        <taxon>Bacillati</taxon>
        <taxon>Actinomycetota</taxon>
        <taxon>Actinomycetes</taxon>
        <taxon>Glycomycetales</taxon>
        <taxon>Glycomycetaceae</taxon>
        <taxon>Glycomyces</taxon>
    </lineage>
</organism>
<dbReference type="Gene3D" id="3.30.110.150">
    <property type="entry name" value="SepF-like protein"/>
    <property type="match status" value="1"/>
</dbReference>
<gene>
    <name evidence="5" type="primary">sepF</name>
    <name evidence="7" type="ORF">E9998_11965</name>
</gene>
<dbReference type="GO" id="GO:0005737">
    <property type="term" value="C:cytoplasm"/>
    <property type="evidence" value="ECO:0007669"/>
    <property type="project" value="UniProtKB-SubCell"/>
</dbReference>
<proteinExistence type="inferred from homology"/>
<dbReference type="InterPro" id="IPR023052">
    <property type="entry name" value="Cell_div_SepF"/>
</dbReference>
<dbReference type="OrthoDB" id="3731101at2"/>
<sequence>MGAMRKAGIWLGLIEDEDDRGYSNGYEESDEFAEEQAPAPTRVRGAQRTTGRVGRGVEDRNPVRQLNRGSGSVTPLTRDNLALAEPAPVRAVPVEEESHANYRITTLHPTTYNEARTIGERYRDGTPVIMNLSEMEEADAKRLVDFAAGLIFGTRGSFERVTNRVFLLSPPHVQVTAEDKAKIAEGGFFNQS</sequence>
<comment type="subunit">
    <text evidence="5">Homodimer. Interacts with FtsZ.</text>
</comment>
<dbReference type="Proteomes" id="UP000305792">
    <property type="component" value="Unassembled WGS sequence"/>
</dbReference>
<protein>
    <recommendedName>
        <fullName evidence="5">Cell division protein SepF</fullName>
    </recommendedName>
</protein>
<dbReference type="AlphaFoldDB" id="A0A4S8PG33"/>
<comment type="function">
    <text evidence="4 5">Cell division protein that is part of the divisome complex and is recruited early to the Z-ring. Probably stimulates Z-ring formation, perhaps through the cross-linking of FtsZ protofilaments. Its function overlaps with FtsA.</text>
</comment>
<evidence type="ECO:0000256" key="3">
    <source>
        <dbReference type="ARBA" id="ARBA00023306"/>
    </source>
</evidence>
<keyword evidence="1 5" id="KW-0132">Cell division</keyword>
<evidence type="ECO:0000313" key="8">
    <source>
        <dbReference type="Proteomes" id="UP000305792"/>
    </source>
</evidence>
<dbReference type="EMBL" id="STGX01000008">
    <property type="protein sequence ID" value="THV28322.1"/>
    <property type="molecule type" value="Genomic_DNA"/>
</dbReference>
<evidence type="ECO:0000256" key="5">
    <source>
        <dbReference type="HAMAP-Rule" id="MF_01197"/>
    </source>
</evidence>
<keyword evidence="5" id="KW-0963">Cytoplasm</keyword>
<dbReference type="RefSeq" id="WP_136529933.1">
    <property type="nucleotide sequence ID" value="NZ_STGX01000008.1"/>
</dbReference>
<evidence type="ECO:0000256" key="6">
    <source>
        <dbReference type="SAM" id="MobiDB-lite"/>
    </source>
</evidence>
<comment type="subcellular location">
    <subcellularLocation>
        <location evidence="5">Cytoplasm</location>
    </subcellularLocation>
    <text evidence="5">Localizes to the division site, in a FtsZ-dependent manner.</text>
</comment>
<evidence type="ECO:0000256" key="2">
    <source>
        <dbReference type="ARBA" id="ARBA00023210"/>
    </source>
</evidence>
<reference evidence="7 8" key="1">
    <citation type="journal article" date="2018" name="Int. J. Syst. Evol. Microbiol.">
        <title>Glycomyces paridis sp. nov., isolated from the medicinal plant Paris polyphylla.</title>
        <authorList>
            <person name="Fang X.M."/>
            <person name="Bai J.L."/>
            <person name="Su J."/>
            <person name="Zhao L.L."/>
            <person name="Liu H.Y."/>
            <person name="Ma B.P."/>
            <person name="Zhang Y.Q."/>
            <person name="Yu L.Y."/>
        </authorList>
    </citation>
    <scope>NUCLEOTIDE SEQUENCE [LARGE SCALE GENOMIC DNA]</scope>
    <source>
        <strain evidence="7 8">CPCC 204357</strain>
    </source>
</reference>
<evidence type="ECO:0000256" key="4">
    <source>
        <dbReference type="ARBA" id="ARBA00044936"/>
    </source>
</evidence>
<evidence type="ECO:0000313" key="7">
    <source>
        <dbReference type="EMBL" id="THV28322.1"/>
    </source>
</evidence>